<feature type="transmembrane region" description="Helical" evidence="1">
    <location>
        <begin position="537"/>
        <end position="560"/>
    </location>
</feature>
<dbReference type="OrthoDB" id="6428473at2759"/>
<reference evidence="2" key="1">
    <citation type="journal article" date="2016" name="Mol. Ecol. Resour.">
        <title>Evaluation of the impact of RNA preservation methods of spiders for de novo transcriptome assembly.</title>
        <authorList>
            <person name="Kono N."/>
            <person name="Nakamura H."/>
            <person name="Ito Y."/>
            <person name="Tomita M."/>
            <person name="Arakawa K."/>
        </authorList>
    </citation>
    <scope>NUCLEOTIDE SEQUENCE</scope>
    <source>
        <tissue evidence="2">Whole body</tissue>
    </source>
</reference>
<feature type="transmembrane region" description="Helical" evidence="1">
    <location>
        <begin position="512"/>
        <end position="531"/>
    </location>
</feature>
<feature type="transmembrane region" description="Helical" evidence="1">
    <location>
        <begin position="385"/>
        <end position="405"/>
    </location>
</feature>
<protein>
    <recommendedName>
        <fullName evidence="3">Cationic amino acid transporter</fullName>
    </recommendedName>
</protein>
<accession>A0A2L2YB42</accession>
<dbReference type="PANTHER" id="PTHR43243">
    <property type="entry name" value="INNER MEMBRANE TRANSPORTER YGJI-RELATED"/>
    <property type="match status" value="1"/>
</dbReference>
<feature type="transmembrane region" description="Helical" evidence="1">
    <location>
        <begin position="240"/>
        <end position="259"/>
    </location>
</feature>
<dbReference type="AlphaFoldDB" id="A0A2L2YB42"/>
<evidence type="ECO:0000256" key="1">
    <source>
        <dbReference type="SAM" id="Phobius"/>
    </source>
</evidence>
<feature type="transmembrane region" description="Helical" evidence="1">
    <location>
        <begin position="357"/>
        <end position="379"/>
    </location>
</feature>
<name>A0A2L2YB42_PARTP</name>
<organism evidence="2">
    <name type="scientific">Parasteatoda tepidariorum</name>
    <name type="common">Common house spider</name>
    <name type="synonym">Achaearanea tepidariorum</name>
    <dbReference type="NCBI Taxonomy" id="114398"/>
    <lineage>
        <taxon>Eukaryota</taxon>
        <taxon>Metazoa</taxon>
        <taxon>Ecdysozoa</taxon>
        <taxon>Arthropoda</taxon>
        <taxon>Chelicerata</taxon>
        <taxon>Arachnida</taxon>
        <taxon>Araneae</taxon>
        <taxon>Araneomorphae</taxon>
        <taxon>Entelegynae</taxon>
        <taxon>Araneoidea</taxon>
        <taxon>Theridiidae</taxon>
        <taxon>Parasteatoda</taxon>
    </lineage>
</organism>
<feature type="transmembrane region" description="Helical" evidence="1">
    <location>
        <begin position="311"/>
        <end position="336"/>
    </location>
</feature>
<feature type="transmembrane region" description="Helical" evidence="1">
    <location>
        <begin position="84"/>
        <end position="104"/>
    </location>
</feature>
<evidence type="ECO:0000313" key="2">
    <source>
        <dbReference type="EMBL" id="LAA05376.1"/>
    </source>
</evidence>
<proteinExistence type="evidence at transcript level"/>
<keyword evidence="1" id="KW-0812">Transmembrane</keyword>
<feature type="transmembrane region" description="Helical" evidence="1">
    <location>
        <begin position="572"/>
        <end position="591"/>
    </location>
</feature>
<feature type="transmembrane region" description="Helical" evidence="1">
    <location>
        <begin position="597"/>
        <end position="616"/>
    </location>
</feature>
<feature type="transmembrane region" description="Helical" evidence="1">
    <location>
        <begin position="271"/>
        <end position="291"/>
    </location>
</feature>
<dbReference type="PANTHER" id="PTHR43243:SF20">
    <property type="entry name" value="CATIONIC AMINO ACID TRANSPORTER 3"/>
    <property type="match status" value="1"/>
</dbReference>
<keyword evidence="1" id="KW-1133">Transmembrane helix</keyword>
<feature type="transmembrane region" description="Helical" evidence="1">
    <location>
        <begin position="197"/>
        <end position="220"/>
    </location>
</feature>
<dbReference type="GO" id="GO:0005886">
    <property type="term" value="C:plasma membrane"/>
    <property type="evidence" value="ECO:0007669"/>
    <property type="project" value="TreeGrafter"/>
</dbReference>
<dbReference type="Gene3D" id="1.20.1740.10">
    <property type="entry name" value="Amino acid/polyamine transporter I"/>
    <property type="match status" value="1"/>
</dbReference>
<feature type="transmembrane region" description="Helical" evidence="1">
    <location>
        <begin position="52"/>
        <end position="72"/>
    </location>
</feature>
<evidence type="ECO:0008006" key="3">
    <source>
        <dbReference type="Google" id="ProtNLM"/>
    </source>
</evidence>
<dbReference type="GO" id="GO:0015171">
    <property type="term" value="F:amino acid transmembrane transporter activity"/>
    <property type="evidence" value="ECO:0007669"/>
    <property type="project" value="TreeGrafter"/>
</dbReference>
<feature type="transmembrane region" description="Helical" evidence="1">
    <location>
        <begin position="125"/>
        <end position="150"/>
    </location>
</feature>
<sequence length="668" mass="74652">MGLINWFQDCWILMMRTKPQYLSVLGRKRSSIRSPSKTNIGNETDGGMSMSLTICLIVMCCSLSFGVVLLLIEDVVLNASTLLIPLIIASICAVTGGLCLAEYISQQSQEVPSIYSCCYQYSSEVLAFFIGWSWLFSQSAMVATFCKILVLFVNHWTDNALLKTLEKTFSVYADAIPCIIFILAVSIFIFTGFGETAVWYIVFIPIGFLLLVIAIALSHLANKDAFSYGGSWLQIKSIDMVLTGSCICLLFFIGPQSILRVSQKQVKQKVTVTLGLLNFIAFFILLVLLTTSFQSGKILDLQMPPTNPLTLAINIILVICICIMTVEAFYPLYFLIEDMSSDGLLFRNFTKKWKPCCFPVASATVQLLTVLSIIVLDVFLCLKQLLALSVLFPLIVHTLIPLLVLNQRYRDNTSWQYEPMFQTTARNLRDRSRKKSEEFQYTNGIGFDNNDNLEMSTTCISENDSESDTDIDSVVKQYKDQAKIANMPILEEHGPSDQIPEPTPASAFRAKLCIGALFLTSTVNAVALNLAHLDHYFVFGIIVLVCILFSTVVQGMLLYLPQNRTSSNVCCTMLPWTPGMAALIATCLSLHCLLMVWRIYLGWILLGSLVYFLYGVRSSTAANSFHNLRTSHIALKPLPSYGNNCVTQIVPSQRKSLKQKNVKRKILM</sequence>
<keyword evidence="1" id="KW-0472">Membrane</keyword>
<feature type="transmembrane region" description="Helical" evidence="1">
    <location>
        <begin position="170"/>
        <end position="190"/>
    </location>
</feature>
<dbReference type="EMBL" id="IAAA01018041">
    <property type="protein sequence ID" value="LAA05376.1"/>
    <property type="molecule type" value="mRNA"/>
</dbReference>